<dbReference type="EMBL" id="JBHYTS010000006">
    <property type="protein sequence ID" value="MFE1750164.1"/>
    <property type="molecule type" value="Genomic_DNA"/>
</dbReference>
<evidence type="ECO:0000313" key="3">
    <source>
        <dbReference type="Proteomes" id="UP001599756"/>
    </source>
</evidence>
<dbReference type="Proteomes" id="UP001599756">
    <property type="component" value="Unassembled WGS sequence"/>
</dbReference>
<keyword evidence="3" id="KW-1185">Reference proteome</keyword>
<keyword evidence="1" id="KW-0233">DNA recombination</keyword>
<sequence length="100" mass="10894">EQPTPQDTVLADPCSSIRRGSGTLSLQRCDDHANPPLRHFYASVLLDAGESIKALSVYLGHADAGFTLRTYTHLMPSSETRTRKAVDAMYRAARKPPAAP</sequence>
<proteinExistence type="predicted"/>
<evidence type="ECO:0000313" key="2">
    <source>
        <dbReference type="EMBL" id="MFE1750164.1"/>
    </source>
</evidence>
<organism evidence="2 3">
    <name type="scientific">Streptomyces anandii</name>
    <dbReference type="NCBI Taxonomy" id="285454"/>
    <lineage>
        <taxon>Bacteria</taxon>
        <taxon>Bacillati</taxon>
        <taxon>Actinomycetota</taxon>
        <taxon>Actinomycetes</taxon>
        <taxon>Kitasatosporales</taxon>
        <taxon>Streptomycetaceae</taxon>
        <taxon>Streptomyces</taxon>
    </lineage>
</organism>
<name>A0ABW6H0M9_9ACTN</name>
<dbReference type="InterPro" id="IPR011010">
    <property type="entry name" value="DNA_brk_join_enz"/>
</dbReference>
<feature type="non-terminal residue" evidence="2">
    <location>
        <position position="1"/>
    </location>
</feature>
<reference evidence="2 3" key="1">
    <citation type="submission" date="2024-09" db="EMBL/GenBank/DDBJ databases">
        <title>The Natural Products Discovery Center: Release of the First 8490 Sequenced Strains for Exploring Actinobacteria Biosynthetic Diversity.</title>
        <authorList>
            <person name="Kalkreuter E."/>
            <person name="Kautsar S.A."/>
            <person name="Yang D."/>
            <person name="Bader C.D."/>
            <person name="Teijaro C.N."/>
            <person name="Fluegel L."/>
            <person name="Davis C.M."/>
            <person name="Simpson J.R."/>
            <person name="Lauterbach L."/>
            <person name="Steele A.D."/>
            <person name="Gui C."/>
            <person name="Meng S."/>
            <person name="Li G."/>
            <person name="Viehrig K."/>
            <person name="Ye F."/>
            <person name="Su P."/>
            <person name="Kiefer A.F."/>
            <person name="Nichols A."/>
            <person name="Cepeda A.J."/>
            <person name="Yan W."/>
            <person name="Fan B."/>
            <person name="Jiang Y."/>
            <person name="Adhikari A."/>
            <person name="Zheng C.-J."/>
            <person name="Schuster L."/>
            <person name="Cowan T.M."/>
            <person name="Smanski M.J."/>
            <person name="Chevrette M.G."/>
            <person name="De Carvalho L.P.S."/>
            <person name="Shen B."/>
        </authorList>
    </citation>
    <scope>NUCLEOTIDE SEQUENCE [LARGE SCALE GENOMIC DNA]</scope>
    <source>
        <strain evidence="2 3">NPDC059500</strain>
    </source>
</reference>
<evidence type="ECO:0000256" key="1">
    <source>
        <dbReference type="ARBA" id="ARBA00023172"/>
    </source>
</evidence>
<evidence type="ECO:0008006" key="4">
    <source>
        <dbReference type="Google" id="ProtNLM"/>
    </source>
</evidence>
<comment type="caution">
    <text evidence="2">The sequence shown here is derived from an EMBL/GenBank/DDBJ whole genome shotgun (WGS) entry which is preliminary data.</text>
</comment>
<dbReference type="Gene3D" id="1.10.443.10">
    <property type="entry name" value="Intergrase catalytic core"/>
    <property type="match status" value="1"/>
</dbReference>
<dbReference type="InterPro" id="IPR013762">
    <property type="entry name" value="Integrase-like_cat_sf"/>
</dbReference>
<dbReference type="SUPFAM" id="SSF56349">
    <property type="entry name" value="DNA breaking-rejoining enzymes"/>
    <property type="match status" value="1"/>
</dbReference>
<protein>
    <recommendedName>
        <fullName evidence="4">Site-specific integrase</fullName>
    </recommendedName>
</protein>
<accession>A0ABW6H0M9</accession>
<gene>
    <name evidence="2" type="ORF">ACFW88_06390</name>
</gene>